<keyword evidence="1" id="KW-0805">Transcription regulation</keyword>
<dbReference type="PANTHER" id="PTHR43280:SF32">
    <property type="entry name" value="TRANSCRIPTIONAL REGULATORY PROTEIN"/>
    <property type="match status" value="1"/>
</dbReference>
<evidence type="ECO:0000256" key="3">
    <source>
        <dbReference type="ARBA" id="ARBA00023163"/>
    </source>
</evidence>
<sequence>MNFVRIEMSQELETIADYYNKISLEQAELMNSANFEHDKAHFNISLRKYCSFKSPYSRRDYYKISLLIGEGIFKYGNNERYISKPVLFLPSPHISYTWECKSSLQEGYFCLFNQQFFSENKEFDVFKKTSLFKDWSSPFIEISEEQLPLILSYFQEMYRLNQSNYQLRYFSIRNHLSAIFHYVLEQKVDEIHAVELPSNVRLYKKFDELLNKQFPLDSPAHPLVLKTPADFATKLNIHVNHLNSSVKSVTKQTTTQIIKQKIVEEAKNLLLYTDWDIAQVGYTLGFEEPAHFNNFFKKHTLTSPLKFKQEN</sequence>
<keyword evidence="3" id="KW-0804">Transcription</keyword>
<dbReference type="SUPFAM" id="SSF46689">
    <property type="entry name" value="Homeodomain-like"/>
    <property type="match status" value="1"/>
</dbReference>
<organism evidence="5 6">
    <name type="scientific">Empedobacter falsenii</name>
    <dbReference type="NCBI Taxonomy" id="343874"/>
    <lineage>
        <taxon>Bacteria</taxon>
        <taxon>Pseudomonadati</taxon>
        <taxon>Bacteroidota</taxon>
        <taxon>Flavobacteriia</taxon>
        <taxon>Flavobacteriales</taxon>
        <taxon>Weeksellaceae</taxon>
        <taxon>Empedobacter</taxon>
    </lineage>
</organism>
<protein>
    <submittedName>
        <fullName evidence="5">DNA-binding transcriptional regulator AraC</fullName>
    </submittedName>
</protein>
<dbReference type="Gene3D" id="1.10.10.60">
    <property type="entry name" value="Homeodomain-like"/>
    <property type="match status" value="1"/>
</dbReference>
<gene>
    <name evidence="5" type="ORF">NCTC13456_02375</name>
</gene>
<dbReference type="InterPro" id="IPR018060">
    <property type="entry name" value="HTH_AraC"/>
</dbReference>
<accession>A0A376GG44</accession>
<keyword evidence="2 5" id="KW-0238">DNA-binding</keyword>
<dbReference type="SMART" id="SM00342">
    <property type="entry name" value="HTH_ARAC"/>
    <property type="match status" value="1"/>
</dbReference>
<dbReference type="InterPro" id="IPR009057">
    <property type="entry name" value="Homeodomain-like_sf"/>
</dbReference>
<dbReference type="AlphaFoldDB" id="A0A376GG44"/>
<evidence type="ECO:0000313" key="5">
    <source>
        <dbReference type="EMBL" id="STD58748.1"/>
    </source>
</evidence>
<evidence type="ECO:0000256" key="2">
    <source>
        <dbReference type="ARBA" id="ARBA00023125"/>
    </source>
</evidence>
<dbReference type="GO" id="GO:0043565">
    <property type="term" value="F:sequence-specific DNA binding"/>
    <property type="evidence" value="ECO:0007669"/>
    <property type="project" value="InterPro"/>
</dbReference>
<name>A0A376GG44_9FLAO</name>
<dbReference type="Proteomes" id="UP000254737">
    <property type="component" value="Unassembled WGS sequence"/>
</dbReference>
<feature type="domain" description="HTH araC/xylS-type" evidence="4">
    <location>
        <begin position="230"/>
        <end position="310"/>
    </location>
</feature>
<evidence type="ECO:0000256" key="1">
    <source>
        <dbReference type="ARBA" id="ARBA00023015"/>
    </source>
</evidence>
<dbReference type="EMBL" id="UFXS01000001">
    <property type="protein sequence ID" value="STD58748.1"/>
    <property type="molecule type" value="Genomic_DNA"/>
</dbReference>
<dbReference type="Pfam" id="PF12833">
    <property type="entry name" value="HTH_18"/>
    <property type="match status" value="1"/>
</dbReference>
<dbReference type="GO" id="GO:0003700">
    <property type="term" value="F:DNA-binding transcription factor activity"/>
    <property type="evidence" value="ECO:0007669"/>
    <property type="project" value="InterPro"/>
</dbReference>
<dbReference type="PANTHER" id="PTHR43280">
    <property type="entry name" value="ARAC-FAMILY TRANSCRIPTIONAL REGULATOR"/>
    <property type="match status" value="1"/>
</dbReference>
<dbReference type="PROSITE" id="PS01124">
    <property type="entry name" value="HTH_ARAC_FAMILY_2"/>
    <property type="match status" value="1"/>
</dbReference>
<reference evidence="5 6" key="1">
    <citation type="submission" date="2018-06" db="EMBL/GenBank/DDBJ databases">
        <authorList>
            <consortium name="Pathogen Informatics"/>
            <person name="Doyle S."/>
        </authorList>
    </citation>
    <scope>NUCLEOTIDE SEQUENCE [LARGE SCALE GENOMIC DNA]</scope>
    <source>
        <strain evidence="5 6">NCTC13456</strain>
    </source>
</reference>
<evidence type="ECO:0000313" key="6">
    <source>
        <dbReference type="Proteomes" id="UP000254737"/>
    </source>
</evidence>
<dbReference type="STRING" id="343874.GCA_000805695_02161"/>
<proteinExistence type="predicted"/>
<evidence type="ECO:0000259" key="4">
    <source>
        <dbReference type="PROSITE" id="PS01124"/>
    </source>
</evidence>